<evidence type="ECO:0000313" key="1">
    <source>
        <dbReference type="EMBL" id="KKM88036.1"/>
    </source>
</evidence>
<dbReference type="AlphaFoldDB" id="A0A0F9LLJ5"/>
<sequence length="45" mass="5065">MMARADTLAAGGAAYMTLPYSNIEAKILIAHLPKKPPRPRWWKEV</sequence>
<proteinExistence type="predicted"/>
<reference evidence="1" key="1">
    <citation type="journal article" date="2015" name="Nature">
        <title>Complex archaea that bridge the gap between prokaryotes and eukaryotes.</title>
        <authorList>
            <person name="Spang A."/>
            <person name="Saw J.H."/>
            <person name="Jorgensen S.L."/>
            <person name="Zaremba-Niedzwiedzka K."/>
            <person name="Martijn J."/>
            <person name="Lind A.E."/>
            <person name="van Eijk R."/>
            <person name="Schleper C."/>
            <person name="Guy L."/>
            <person name="Ettema T.J."/>
        </authorList>
    </citation>
    <scope>NUCLEOTIDE SEQUENCE</scope>
</reference>
<name>A0A0F9LLJ5_9ZZZZ</name>
<gene>
    <name evidence="1" type="ORF">LCGC14_1262840</name>
</gene>
<accession>A0A0F9LLJ5</accession>
<comment type="caution">
    <text evidence="1">The sequence shown here is derived from an EMBL/GenBank/DDBJ whole genome shotgun (WGS) entry which is preliminary data.</text>
</comment>
<organism evidence="1">
    <name type="scientific">marine sediment metagenome</name>
    <dbReference type="NCBI Taxonomy" id="412755"/>
    <lineage>
        <taxon>unclassified sequences</taxon>
        <taxon>metagenomes</taxon>
        <taxon>ecological metagenomes</taxon>
    </lineage>
</organism>
<protein>
    <submittedName>
        <fullName evidence="1">Uncharacterized protein</fullName>
    </submittedName>
</protein>
<dbReference type="EMBL" id="LAZR01007015">
    <property type="protein sequence ID" value="KKM88036.1"/>
    <property type="molecule type" value="Genomic_DNA"/>
</dbReference>